<evidence type="ECO:0000313" key="2">
    <source>
        <dbReference type="EMBL" id="RDI42679.1"/>
    </source>
</evidence>
<reference evidence="2 3" key="1">
    <citation type="submission" date="2018-07" db="EMBL/GenBank/DDBJ databases">
        <title>Genomic Encyclopedia of Type Strains, Phase IV (KMG-IV): sequencing the most valuable type-strain genomes for metagenomic binning, comparative biology and taxonomic classification.</title>
        <authorList>
            <person name="Goeker M."/>
        </authorList>
    </citation>
    <scope>NUCLEOTIDE SEQUENCE [LARGE SCALE GENOMIC DNA]</scope>
    <source>
        <strain evidence="2 3">DSM 16500</strain>
    </source>
</reference>
<dbReference type="Proteomes" id="UP000254720">
    <property type="component" value="Unassembled WGS sequence"/>
</dbReference>
<evidence type="ECO:0000313" key="3">
    <source>
        <dbReference type="Proteomes" id="UP000254720"/>
    </source>
</evidence>
<dbReference type="EMBL" id="QQAX01000013">
    <property type="protein sequence ID" value="RDI42679.1"/>
    <property type="molecule type" value="Genomic_DNA"/>
</dbReference>
<feature type="region of interest" description="Disordered" evidence="1">
    <location>
        <begin position="37"/>
        <end position="69"/>
    </location>
</feature>
<dbReference type="RefSeq" id="WP_114834543.1">
    <property type="nucleotide sequence ID" value="NZ_LR699114.1"/>
</dbReference>
<sequence length="69" mass="7516">MSFSMKLFKPKTETIVLGINMAAQLGLMTYLNMTLGSSTSESREGTKKRENANQDPATTGITSQGCKLR</sequence>
<accession>A0A370GHM9</accession>
<evidence type="ECO:0000256" key="1">
    <source>
        <dbReference type="SAM" id="MobiDB-lite"/>
    </source>
</evidence>
<comment type="caution">
    <text evidence="2">The sequence shown here is derived from an EMBL/GenBank/DDBJ whole genome shotgun (WGS) entry which is preliminary data.</text>
</comment>
<feature type="compositionally biased region" description="Polar residues" evidence="1">
    <location>
        <begin position="53"/>
        <end position="69"/>
    </location>
</feature>
<keyword evidence="3" id="KW-1185">Reference proteome</keyword>
<proteinExistence type="predicted"/>
<gene>
    <name evidence="2" type="ORF">C8D86_1138</name>
</gene>
<protein>
    <submittedName>
        <fullName evidence="2">Uncharacterized protein</fullName>
    </submittedName>
</protein>
<feature type="compositionally biased region" description="Basic and acidic residues" evidence="1">
    <location>
        <begin position="41"/>
        <end position="52"/>
    </location>
</feature>
<organism evidence="2 3">
    <name type="scientific">Aquicella lusitana</name>
    <dbReference type="NCBI Taxonomy" id="254246"/>
    <lineage>
        <taxon>Bacteria</taxon>
        <taxon>Pseudomonadati</taxon>
        <taxon>Pseudomonadota</taxon>
        <taxon>Gammaproteobacteria</taxon>
        <taxon>Legionellales</taxon>
        <taxon>Coxiellaceae</taxon>
        <taxon>Aquicella</taxon>
    </lineage>
</organism>
<dbReference type="AlphaFoldDB" id="A0A370GHM9"/>
<name>A0A370GHM9_9COXI</name>